<gene>
    <name evidence="2" type="ORF">PFISCL1PPCAC_15913</name>
</gene>
<dbReference type="InterPro" id="IPR019423">
    <property type="entry name" value="7TM_GPCR_serpentine_rcpt_Srj"/>
</dbReference>
<feature type="non-terminal residue" evidence="2">
    <location>
        <position position="113"/>
    </location>
</feature>
<dbReference type="InterPro" id="IPR019428">
    <property type="entry name" value="7TM_GPCR_serpentine_rcpt_Str"/>
</dbReference>
<evidence type="ECO:0000256" key="1">
    <source>
        <dbReference type="SAM" id="Phobius"/>
    </source>
</evidence>
<protein>
    <recommendedName>
        <fullName evidence="4">G protein-coupled receptor</fullName>
    </recommendedName>
</protein>
<dbReference type="SUPFAM" id="SSF81321">
    <property type="entry name" value="Family A G protein-coupled receptor-like"/>
    <property type="match status" value="1"/>
</dbReference>
<organism evidence="2 3">
    <name type="scientific">Pristionchus fissidentatus</name>
    <dbReference type="NCBI Taxonomy" id="1538716"/>
    <lineage>
        <taxon>Eukaryota</taxon>
        <taxon>Metazoa</taxon>
        <taxon>Ecdysozoa</taxon>
        <taxon>Nematoda</taxon>
        <taxon>Chromadorea</taxon>
        <taxon>Rhabditida</taxon>
        <taxon>Rhabditina</taxon>
        <taxon>Diplogasteromorpha</taxon>
        <taxon>Diplogasteroidea</taxon>
        <taxon>Neodiplogasteridae</taxon>
        <taxon>Pristionchus</taxon>
    </lineage>
</organism>
<dbReference type="PANTHER" id="PTHR45907:SF16">
    <property type="entry name" value="SERPENTINE RECEPTOR, CLASS J"/>
    <property type="match status" value="1"/>
</dbReference>
<feature type="transmembrane region" description="Helical" evidence="1">
    <location>
        <begin position="94"/>
        <end position="112"/>
    </location>
</feature>
<feature type="non-terminal residue" evidence="2">
    <location>
        <position position="1"/>
    </location>
</feature>
<sequence length="113" mass="12425">RDGLFNLRSALLLLILDLIIVSCISLASFFALLTLCHIQKLDKLSSQSRVLQSKLLITLCAQTAVPVVFVYIPYFVVLTLPFFDIDTTGISNVFNAFISCFASADAIVVILLI</sequence>
<name>A0AAV5VXR3_9BILA</name>
<reference evidence="2" key="1">
    <citation type="submission" date="2023-10" db="EMBL/GenBank/DDBJ databases">
        <title>Genome assembly of Pristionchus species.</title>
        <authorList>
            <person name="Yoshida K."/>
            <person name="Sommer R.J."/>
        </authorList>
    </citation>
    <scope>NUCLEOTIDE SEQUENCE</scope>
    <source>
        <strain evidence="2">RS5133</strain>
    </source>
</reference>
<dbReference type="AlphaFoldDB" id="A0AAV5VXR3"/>
<evidence type="ECO:0000313" key="3">
    <source>
        <dbReference type="Proteomes" id="UP001432322"/>
    </source>
</evidence>
<evidence type="ECO:0000313" key="2">
    <source>
        <dbReference type="EMBL" id="GMT24616.1"/>
    </source>
</evidence>
<dbReference type="EMBL" id="BTSY01000004">
    <property type="protein sequence ID" value="GMT24616.1"/>
    <property type="molecule type" value="Genomic_DNA"/>
</dbReference>
<feature type="transmembrane region" description="Helical" evidence="1">
    <location>
        <begin position="12"/>
        <end position="35"/>
    </location>
</feature>
<proteinExistence type="predicted"/>
<comment type="caution">
    <text evidence="2">The sequence shown here is derived from an EMBL/GenBank/DDBJ whole genome shotgun (WGS) entry which is preliminary data.</text>
</comment>
<feature type="transmembrane region" description="Helical" evidence="1">
    <location>
        <begin position="55"/>
        <end position="74"/>
    </location>
</feature>
<keyword evidence="1" id="KW-0472">Membrane</keyword>
<dbReference type="Proteomes" id="UP001432322">
    <property type="component" value="Unassembled WGS sequence"/>
</dbReference>
<keyword evidence="1" id="KW-1133">Transmembrane helix</keyword>
<dbReference type="Pfam" id="PF10326">
    <property type="entry name" value="7TM_GPCR_Str"/>
    <property type="match status" value="1"/>
</dbReference>
<evidence type="ECO:0008006" key="4">
    <source>
        <dbReference type="Google" id="ProtNLM"/>
    </source>
</evidence>
<accession>A0AAV5VXR3</accession>
<dbReference type="PANTHER" id="PTHR45907">
    <property type="entry name" value="SERPENTINE RECEPTOR, CLASS J"/>
    <property type="match status" value="1"/>
</dbReference>
<keyword evidence="1" id="KW-0812">Transmembrane</keyword>
<keyword evidence="3" id="KW-1185">Reference proteome</keyword>